<sequence>MKSILSKLFAPLLNIFEKGDEPFTYKKSHRTVLVVLGCLFLFLSIVAASLGLSFGQIGALIPAVVFLAIAVTALVVGTLGSERAVSKIWGNK</sequence>
<keyword evidence="1" id="KW-0472">Membrane</keyword>
<keyword evidence="3" id="KW-1185">Reference proteome</keyword>
<reference evidence="2 3" key="1">
    <citation type="submission" date="2018-05" db="EMBL/GenBank/DDBJ databases">
        <title>Leucothrix arctica sp. nov., isolated from Arctic seawater.</title>
        <authorList>
            <person name="Choi A."/>
            <person name="Baek K."/>
        </authorList>
    </citation>
    <scope>NUCLEOTIDE SEQUENCE [LARGE SCALE GENOMIC DNA]</scope>
    <source>
        <strain evidence="2 3">JCM 18388</strain>
    </source>
</reference>
<keyword evidence="1" id="KW-1133">Transmembrane helix</keyword>
<keyword evidence="1" id="KW-0812">Transmembrane</keyword>
<comment type="caution">
    <text evidence="2">The sequence shown here is derived from an EMBL/GenBank/DDBJ whole genome shotgun (WGS) entry which is preliminary data.</text>
</comment>
<dbReference type="EMBL" id="QGKM01000021">
    <property type="protein sequence ID" value="PWQ97857.1"/>
    <property type="molecule type" value="Genomic_DNA"/>
</dbReference>
<dbReference type="OrthoDB" id="6904738at2"/>
<evidence type="ECO:0000256" key="1">
    <source>
        <dbReference type="SAM" id="Phobius"/>
    </source>
</evidence>
<feature type="transmembrane region" description="Helical" evidence="1">
    <location>
        <begin position="32"/>
        <end position="54"/>
    </location>
</feature>
<feature type="transmembrane region" description="Helical" evidence="1">
    <location>
        <begin position="60"/>
        <end position="79"/>
    </location>
</feature>
<dbReference type="Proteomes" id="UP000245539">
    <property type="component" value="Unassembled WGS sequence"/>
</dbReference>
<dbReference type="RefSeq" id="WP_109837378.1">
    <property type="nucleotide sequence ID" value="NZ_QGKM01000021.1"/>
</dbReference>
<accession>A0A317CHP5</accession>
<evidence type="ECO:0000313" key="3">
    <source>
        <dbReference type="Proteomes" id="UP000245539"/>
    </source>
</evidence>
<dbReference type="AlphaFoldDB" id="A0A317CHP5"/>
<gene>
    <name evidence="2" type="ORF">DKW60_09265</name>
</gene>
<name>A0A317CHP5_9GAMM</name>
<evidence type="ECO:0000313" key="2">
    <source>
        <dbReference type="EMBL" id="PWQ97857.1"/>
    </source>
</evidence>
<proteinExistence type="predicted"/>
<organism evidence="2 3">
    <name type="scientific">Leucothrix pacifica</name>
    <dbReference type="NCBI Taxonomy" id="1247513"/>
    <lineage>
        <taxon>Bacteria</taxon>
        <taxon>Pseudomonadati</taxon>
        <taxon>Pseudomonadota</taxon>
        <taxon>Gammaproteobacteria</taxon>
        <taxon>Thiotrichales</taxon>
        <taxon>Thiotrichaceae</taxon>
        <taxon>Leucothrix</taxon>
    </lineage>
</organism>
<protein>
    <submittedName>
        <fullName evidence="2">Uncharacterized protein</fullName>
    </submittedName>
</protein>